<keyword evidence="3" id="KW-1185">Reference proteome</keyword>
<evidence type="ECO:0000313" key="3">
    <source>
        <dbReference type="Proteomes" id="UP000003781"/>
    </source>
</evidence>
<evidence type="ECO:0000313" key="2">
    <source>
        <dbReference type="EMBL" id="EAZ93982.1"/>
    </source>
</evidence>
<comment type="caution">
    <text evidence="2">The sequence shown here is derived from an EMBL/GenBank/DDBJ whole genome shotgun (WGS) entry which is preliminary data.</text>
</comment>
<sequence>MRLVVSLRLRRILVLLIYSFLLKSVTLIFLYSL</sequence>
<gene>
    <name evidence="2" type="ORF">CY0110_19342</name>
</gene>
<evidence type="ECO:0000256" key="1">
    <source>
        <dbReference type="SAM" id="Phobius"/>
    </source>
</evidence>
<dbReference type="EMBL" id="AAXW01000002">
    <property type="protein sequence ID" value="EAZ93982.1"/>
    <property type="molecule type" value="Genomic_DNA"/>
</dbReference>
<keyword evidence="1" id="KW-0812">Transmembrane</keyword>
<name>A3IJK0_9CHRO</name>
<feature type="transmembrane region" description="Helical" evidence="1">
    <location>
        <begin position="12"/>
        <end position="31"/>
    </location>
</feature>
<protein>
    <submittedName>
        <fullName evidence="2">Uncharacterized protein</fullName>
    </submittedName>
</protein>
<proteinExistence type="predicted"/>
<reference evidence="2 3" key="1">
    <citation type="submission" date="2007-03" db="EMBL/GenBank/DDBJ databases">
        <authorList>
            <person name="Stal L."/>
            <person name="Ferriera S."/>
            <person name="Johnson J."/>
            <person name="Kravitz S."/>
            <person name="Beeson K."/>
            <person name="Sutton G."/>
            <person name="Rogers Y.-H."/>
            <person name="Friedman R."/>
            <person name="Frazier M."/>
            <person name="Venter J.C."/>
        </authorList>
    </citation>
    <scope>NUCLEOTIDE SEQUENCE [LARGE SCALE GENOMIC DNA]</scope>
    <source>
        <strain evidence="2 3">CCY0110</strain>
    </source>
</reference>
<accession>A3IJK0</accession>
<keyword evidence="1" id="KW-0472">Membrane</keyword>
<dbReference type="AlphaFoldDB" id="A3IJK0"/>
<organism evidence="2 3">
    <name type="scientific">Crocosphaera chwakensis CCY0110</name>
    <dbReference type="NCBI Taxonomy" id="391612"/>
    <lineage>
        <taxon>Bacteria</taxon>
        <taxon>Bacillati</taxon>
        <taxon>Cyanobacteriota</taxon>
        <taxon>Cyanophyceae</taxon>
        <taxon>Oscillatoriophycideae</taxon>
        <taxon>Chroococcales</taxon>
        <taxon>Aphanothecaceae</taxon>
        <taxon>Crocosphaera</taxon>
        <taxon>Crocosphaera chwakensis</taxon>
    </lineage>
</organism>
<keyword evidence="1" id="KW-1133">Transmembrane helix</keyword>
<dbReference type="Proteomes" id="UP000003781">
    <property type="component" value="Unassembled WGS sequence"/>
</dbReference>